<dbReference type="Gene3D" id="3.40.50.150">
    <property type="entry name" value="Vaccinia Virus protein VP39"/>
    <property type="match status" value="1"/>
</dbReference>
<name>A0ABV9HWD1_9FLAO</name>
<dbReference type="PROSITE" id="PS00092">
    <property type="entry name" value="N6_MTASE"/>
    <property type="match status" value="1"/>
</dbReference>
<dbReference type="SUPFAM" id="SSF53335">
    <property type="entry name" value="S-adenosyl-L-methionine-dependent methyltransferases"/>
    <property type="match status" value="1"/>
</dbReference>
<gene>
    <name evidence="2" type="ORF">ACFO3O_08020</name>
</gene>
<comment type="caution">
    <text evidence="2">The sequence shown here is derived from an EMBL/GenBank/DDBJ whole genome shotgun (WGS) entry which is preliminary data.</text>
</comment>
<feature type="non-terminal residue" evidence="2">
    <location>
        <position position="891"/>
    </location>
</feature>
<sequence length="891" mass="102946">MKFKIQYNKEKSIGLHFESEISENLLDYLKELGFRDYKYAPLKLFAKDRPSYHQFIKDFQNAIQNDLPWDTIVIHPSYEPSKDHITNDKFSKVQLLFKDATKKKEEYVVFEPLVPLATKIAEQFSEIHFKEELRKINIYPKNYKADSRDLFYNGRIILSADSYKTDPIAIKETAVETLKEPIEENVVIITQTKEENPQPTQKKPNQETEKQFINKAKEKKQTLWEYTIPIAKKIKYSAKISIAQLENKKYSYGLSYQKNFGNFSGYSGSPSIYDPQFPTHKKALKAGFVSLIKQVETEIENGDAILNNDSLHKKRMKAVGISIRAFAKEKGIELSQTTINPKTQKTPLKKEVSNEKQVITETKPIKIISQLDREYAQKKQEDGYGVVQRVIQKLHLALDGLQDDKELAQRLIEALLDASESDNLQQEVELAVDQFRKHYKESISDTITFQVLILIEFFGLATLKDEDTPAIHTKTIQEETLENMMVPEGIGEHFAYGAINFSMRDLIKRDYPYLRSISDNNLETANATSLFELMQFAHPTDYGIAVSRGELLRHFEKQGEVIFKELEFPTALTYPYINIYTHHRAVRPLGEIISSTTDKKQWWHAVEGYRPVKDVGFTLSLIDELITNEQEAQKSLINPKTGKPKGASKEAYQNIDWTIMLLKQSRNHVVQYIESLSSPNPSEQREPQKEDTTYLDQIVAIMHTHYHNGERLSKKKVEALLATTGAPTLGMLWEAVELSWLLWYRQLYLQISPFEESLKAMIRFWTDVQPTYAYSDSSKEKYKQYSTPCLIGAMLAEYTGMRNAEAVFEPSAGNGLLLVGAKPHKTITNEIDTSRLASLKFQRFSEVHALNASKPFPQKWKHYFDVMVTNPPFAKWEDDRFDKKRIVNKYF</sequence>
<evidence type="ECO:0000313" key="2">
    <source>
        <dbReference type="EMBL" id="MFC4633850.1"/>
    </source>
</evidence>
<dbReference type="PRINTS" id="PR00507">
    <property type="entry name" value="N12N6MTFRASE"/>
</dbReference>
<dbReference type="InterPro" id="IPR002052">
    <property type="entry name" value="DNA_methylase_N6_adenine_CS"/>
</dbReference>
<evidence type="ECO:0008006" key="4">
    <source>
        <dbReference type="Google" id="ProtNLM"/>
    </source>
</evidence>
<keyword evidence="1" id="KW-0175">Coiled coil</keyword>
<feature type="coiled-coil region" evidence="1">
    <location>
        <begin position="391"/>
        <end position="418"/>
    </location>
</feature>
<organism evidence="2 3">
    <name type="scientific">Dokdonia ponticola</name>
    <dbReference type="NCBI Taxonomy" id="2041041"/>
    <lineage>
        <taxon>Bacteria</taxon>
        <taxon>Pseudomonadati</taxon>
        <taxon>Bacteroidota</taxon>
        <taxon>Flavobacteriia</taxon>
        <taxon>Flavobacteriales</taxon>
        <taxon>Flavobacteriaceae</taxon>
        <taxon>Dokdonia</taxon>
    </lineage>
</organism>
<protein>
    <recommendedName>
        <fullName evidence="4">Site-specific DNA-methyltransferase (adenine-specific)</fullName>
    </recommendedName>
</protein>
<evidence type="ECO:0000256" key="1">
    <source>
        <dbReference type="SAM" id="Coils"/>
    </source>
</evidence>
<evidence type="ECO:0000313" key="3">
    <source>
        <dbReference type="Proteomes" id="UP001596043"/>
    </source>
</evidence>
<dbReference type="EMBL" id="JBHSFV010000004">
    <property type="protein sequence ID" value="MFC4633850.1"/>
    <property type="molecule type" value="Genomic_DNA"/>
</dbReference>
<reference evidence="3" key="1">
    <citation type="journal article" date="2019" name="Int. J. Syst. Evol. Microbiol.">
        <title>The Global Catalogue of Microorganisms (GCM) 10K type strain sequencing project: providing services to taxonomists for standard genome sequencing and annotation.</title>
        <authorList>
            <consortium name="The Broad Institute Genomics Platform"/>
            <consortium name="The Broad Institute Genome Sequencing Center for Infectious Disease"/>
            <person name="Wu L."/>
            <person name="Ma J."/>
        </authorList>
    </citation>
    <scope>NUCLEOTIDE SEQUENCE [LARGE SCALE GENOMIC DNA]</scope>
    <source>
        <strain evidence="3">YJ-61-S</strain>
    </source>
</reference>
<accession>A0ABV9HWD1</accession>
<keyword evidence="3" id="KW-1185">Reference proteome</keyword>
<proteinExistence type="predicted"/>
<dbReference type="Proteomes" id="UP001596043">
    <property type="component" value="Unassembled WGS sequence"/>
</dbReference>
<dbReference type="InterPro" id="IPR029063">
    <property type="entry name" value="SAM-dependent_MTases_sf"/>
</dbReference>